<dbReference type="RefSeq" id="WP_360535717.1">
    <property type="nucleotide sequence ID" value="NZ_JBHTAC010000062.1"/>
</dbReference>
<gene>
    <name evidence="1" type="ORF">ACFQO7_34985</name>
</gene>
<accession>A0ABW2HAT2</accession>
<keyword evidence="2" id="KW-1185">Reference proteome</keyword>
<protein>
    <submittedName>
        <fullName evidence="1">WXG100 family type VII secretion target</fullName>
    </submittedName>
</protein>
<sequence length="98" mass="11028">MAQQLTVDGNTVDGVGHRLLMAAGQVDRYRQDLERGLGTTPNAWGRDDEFARKFVAEYRPGHDEVLEGTKNLARLLNDMGEHVRTTHRSFGSVEHHNT</sequence>
<reference evidence="2" key="1">
    <citation type="journal article" date="2019" name="Int. J. Syst. Evol. Microbiol.">
        <title>The Global Catalogue of Microorganisms (GCM) 10K type strain sequencing project: providing services to taxonomists for standard genome sequencing and annotation.</title>
        <authorList>
            <consortium name="The Broad Institute Genomics Platform"/>
            <consortium name="The Broad Institute Genome Sequencing Center for Infectious Disease"/>
            <person name="Wu L."/>
            <person name="Ma J."/>
        </authorList>
    </citation>
    <scope>NUCLEOTIDE SEQUENCE [LARGE SCALE GENOMIC DNA]</scope>
    <source>
        <strain evidence="2">CGMCC 1.9106</strain>
    </source>
</reference>
<evidence type="ECO:0000313" key="2">
    <source>
        <dbReference type="Proteomes" id="UP001596392"/>
    </source>
</evidence>
<dbReference type="EMBL" id="JBHTAC010000062">
    <property type="protein sequence ID" value="MFC7247699.1"/>
    <property type="molecule type" value="Genomic_DNA"/>
</dbReference>
<proteinExistence type="predicted"/>
<organism evidence="1 2">
    <name type="scientific">Catellatospora aurea</name>
    <dbReference type="NCBI Taxonomy" id="1337874"/>
    <lineage>
        <taxon>Bacteria</taxon>
        <taxon>Bacillati</taxon>
        <taxon>Actinomycetota</taxon>
        <taxon>Actinomycetes</taxon>
        <taxon>Micromonosporales</taxon>
        <taxon>Micromonosporaceae</taxon>
        <taxon>Catellatospora</taxon>
    </lineage>
</organism>
<dbReference type="SUPFAM" id="SSF140453">
    <property type="entry name" value="EsxAB dimer-like"/>
    <property type="match status" value="1"/>
</dbReference>
<comment type="caution">
    <text evidence="1">The sequence shown here is derived from an EMBL/GenBank/DDBJ whole genome shotgun (WGS) entry which is preliminary data.</text>
</comment>
<evidence type="ECO:0000313" key="1">
    <source>
        <dbReference type="EMBL" id="MFC7247699.1"/>
    </source>
</evidence>
<dbReference type="InterPro" id="IPR036689">
    <property type="entry name" value="ESAT-6-like_sf"/>
</dbReference>
<name>A0ABW2HAT2_9ACTN</name>
<dbReference type="Proteomes" id="UP001596392">
    <property type="component" value="Unassembled WGS sequence"/>
</dbReference>